<gene>
    <name evidence="2" type="ORF">A1O5_10631</name>
</gene>
<dbReference type="eggNOG" id="ENOG502SHIH">
    <property type="taxonomic scope" value="Eukaryota"/>
</dbReference>
<feature type="region of interest" description="Disordered" evidence="1">
    <location>
        <begin position="775"/>
        <end position="816"/>
    </location>
</feature>
<dbReference type="RefSeq" id="XP_007749397.1">
    <property type="nucleotide sequence ID" value="XM_007751207.1"/>
</dbReference>
<organism evidence="2 3">
    <name type="scientific">Cladophialophora psammophila CBS 110553</name>
    <dbReference type="NCBI Taxonomy" id="1182543"/>
    <lineage>
        <taxon>Eukaryota</taxon>
        <taxon>Fungi</taxon>
        <taxon>Dikarya</taxon>
        <taxon>Ascomycota</taxon>
        <taxon>Pezizomycotina</taxon>
        <taxon>Eurotiomycetes</taxon>
        <taxon>Chaetothyriomycetidae</taxon>
        <taxon>Chaetothyriales</taxon>
        <taxon>Herpotrichiellaceae</taxon>
        <taxon>Cladophialophora</taxon>
    </lineage>
</organism>
<name>W9X7P8_9EURO</name>
<dbReference type="HOGENOM" id="CLU_330089_0_0_1"/>
<dbReference type="AlphaFoldDB" id="W9X7P8"/>
<feature type="region of interest" description="Disordered" evidence="1">
    <location>
        <begin position="211"/>
        <end position="301"/>
    </location>
</feature>
<protein>
    <recommendedName>
        <fullName evidence="4">Transcription factor domain-containing protein</fullName>
    </recommendedName>
</protein>
<sequence length="869" mass="97143">MRSSSHGSTDARLANSNKCLLTFSKLRDDLKPPKEDVVAIDQILLYTEQLIIDAIRFSSRIFVTIGTQKGLLPLGFRVSISQSYQYVRGANLKDVSRSAALMDGIQLLKVLVFCQPVILRRLNYLELEPLSAGLYKFLLGTLEYVHSVTYATIRRHGVIVETHVEAARGLGYNVTAIVPEFLQVIEGRLKSSARFDAMMVRMSRFEESIRQSVGLTAPPSTTSSEGNDRLVHSVPEDPPVARRAKRQREAATDGGVDGEYRPQHNRSPAASISVVPAPRAQNAPQSRMGLPDEGPSPEDRALGATDLRRYLQPTPQSSLYMGAERRSILEAAIQMAQNAALLEPSSDTVQTDPAWTPNFYESSMCPTAEFMHLVLSGYSQNSAIEYYLDLNRNASKEGLEKMVCALIDCSVHGQERLCYLILVNYVAYSFITALNLDNTSDPMKQHLRLSKARYRQNITRALKHLDIQIRPDPLLLQALISGAMLMQDVGDMRRGWQLNTVACRVYAAVSRSSDGVLGHDPELPLVMIKCFIFDKALSANMYQPACLPSVELDSSILNPSQKPSHAILFILLEYAKVQEIIIFETRIARDEKLIRPENLLQAQNRMREIRLEAQQRRSRMVSFGDDYLESEFLGVEFVFHSTMTSLTKLSTRSDDDVHTYNECLQHARNALSTLKRLLQLTLRQSSCQGLYINSLSWIVPLFTLRPLYHLFSNLVATSNALDLKLIQDVGKDLAALPKELGPIQAVGQLCISFDKLYTEFSEKIMSLRTLHSEEPSQRNQPAFATNSHFNNQSQSLAPGHRSTAPTQTLINNQTTGNESGVNQFGQILAPSATPVMNTVLDHPRLAMDLDWELFSVQPSLDFPDLDLGI</sequence>
<feature type="compositionally biased region" description="Basic and acidic residues" evidence="1">
    <location>
        <begin position="226"/>
        <end position="235"/>
    </location>
</feature>
<reference evidence="2 3" key="1">
    <citation type="submission" date="2013-03" db="EMBL/GenBank/DDBJ databases">
        <title>The Genome Sequence of Cladophialophora psammophila CBS 110553.</title>
        <authorList>
            <consortium name="The Broad Institute Genomics Platform"/>
            <person name="Cuomo C."/>
            <person name="de Hoog S."/>
            <person name="Gorbushina A."/>
            <person name="Walker B."/>
            <person name="Young S.K."/>
            <person name="Zeng Q."/>
            <person name="Gargeya S."/>
            <person name="Fitzgerald M."/>
            <person name="Haas B."/>
            <person name="Abouelleil A."/>
            <person name="Allen A.W."/>
            <person name="Alvarado L."/>
            <person name="Arachchi H.M."/>
            <person name="Berlin A.M."/>
            <person name="Chapman S.B."/>
            <person name="Gainer-Dewar J."/>
            <person name="Goldberg J."/>
            <person name="Griggs A."/>
            <person name="Gujja S."/>
            <person name="Hansen M."/>
            <person name="Howarth C."/>
            <person name="Imamovic A."/>
            <person name="Ireland A."/>
            <person name="Larimer J."/>
            <person name="McCowan C."/>
            <person name="Murphy C."/>
            <person name="Pearson M."/>
            <person name="Poon T.W."/>
            <person name="Priest M."/>
            <person name="Roberts A."/>
            <person name="Saif S."/>
            <person name="Shea T."/>
            <person name="Sisk P."/>
            <person name="Sykes S."/>
            <person name="Wortman J."/>
            <person name="Nusbaum C."/>
            <person name="Birren B."/>
        </authorList>
    </citation>
    <scope>NUCLEOTIDE SEQUENCE [LARGE SCALE GENOMIC DNA]</scope>
    <source>
        <strain evidence="2 3">CBS 110553</strain>
    </source>
</reference>
<comment type="caution">
    <text evidence="2">The sequence shown here is derived from an EMBL/GenBank/DDBJ whole genome shotgun (WGS) entry which is preliminary data.</text>
</comment>
<evidence type="ECO:0008006" key="4">
    <source>
        <dbReference type="Google" id="ProtNLM"/>
    </source>
</evidence>
<evidence type="ECO:0000313" key="3">
    <source>
        <dbReference type="Proteomes" id="UP000019471"/>
    </source>
</evidence>
<feature type="compositionally biased region" description="Polar residues" evidence="1">
    <location>
        <begin position="211"/>
        <end position="225"/>
    </location>
</feature>
<keyword evidence="3" id="KW-1185">Reference proteome</keyword>
<feature type="compositionally biased region" description="Polar residues" evidence="1">
    <location>
        <begin position="803"/>
        <end position="816"/>
    </location>
</feature>
<dbReference type="STRING" id="1182543.W9X7P8"/>
<dbReference type="OrthoDB" id="103819at2759"/>
<proteinExistence type="predicted"/>
<dbReference type="GeneID" id="19195324"/>
<accession>W9X7P8</accession>
<feature type="compositionally biased region" description="Polar residues" evidence="1">
    <location>
        <begin position="777"/>
        <end position="796"/>
    </location>
</feature>
<dbReference type="CDD" id="cd12148">
    <property type="entry name" value="fungal_TF_MHR"/>
    <property type="match status" value="1"/>
</dbReference>
<evidence type="ECO:0000313" key="2">
    <source>
        <dbReference type="EMBL" id="EXJ66479.1"/>
    </source>
</evidence>
<dbReference type="Proteomes" id="UP000019471">
    <property type="component" value="Unassembled WGS sequence"/>
</dbReference>
<dbReference type="EMBL" id="AMGX01000020">
    <property type="protein sequence ID" value="EXJ66479.1"/>
    <property type="molecule type" value="Genomic_DNA"/>
</dbReference>
<evidence type="ECO:0000256" key="1">
    <source>
        <dbReference type="SAM" id="MobiDB-lite"/>
    </source>
</evidence>